<keyword evidence="3" id="KW-0227">DNA damage</keyword>
<evidence type="ECO:0000313" key="10">
    <source>
        <dbReference type="EMBL" id="RBP53337.1"/>
    </source>
</evidence>
<dbReference type="GO" id="GO:0046872">
    <property type="term" value="F:metal ion binding"/>
    <property type="evidence" value="ECO:0007669"/>
    <property type="project" value="UniProtKB-KW"/>
</dbReference>
<evidence type="ECO:0000256" key="7">
    <source>
        <dbReference type="ARBA" id="ARBA00023004"/>
    </source>
</evidence>
<name>A0A395JPB2_9GAMM</name>
<organism evidence="10 11">
    <name type="scientific">Arenicella xantha</name>
    <dbReference type="NCBI Taxonomy" id="644221"/>
    <lineage>
        <taxon>Bacteria</taxon>
        <taxon>Pseudomonadati</taxon>
        <taxon>Pseudomonadota</taxon>
        <taxon>Gammaproteobacteria</taxon>
        <taxon>Arenicellales</taxon>
        <taxon>Arenicellaceae</taxon>
        <taxon>Arenicella</taxon>
    </lineage>
</organism>
<dbReference type="GO" id="GO:0006307">
    <property type="term" value="P:DNA alkylation repair"/>
    <property type="evidence" value="ECO:0007669"/>
    <property type="project" value="InterPro"/>
</dbReference>
<dbReference type="InterPro" id="IPR027450">
    <property type="entry name" value="AlkB-like"/>
</dbReference>
<evidence type="ECO:0000256" key="3">
    <source>
        <dbReference type="ARBA" id="ARBA00022763"/>
    </source>
</evidence>
<dbReference type="GO" id="GO:0032451">
    <property type="term" value="F:demethylase activity"/>
    <property type="evidence" value="ECO:0007669"/>
    <property type="project" value="UniProtKB-ARBA"/>
</dbReference>
<dbReference type="InParanoid" id="A0A395JPB2"/>
<dbReference type="InterPro" id="IPR037151">
    <property type="entry name" value="AlkB-like_sf"/>
</dbReference>
<dbReference type="Proteomes" id="UP000253083">
    <property type="component" value="Unassembled WGS sequence"/>
</dbReference>
<dbReference type="Pfam" id="PF13532">
    <property type="entry name" value="2OG-FeII_Oxy_2"/>
    <property type="match status" value="1"/>
</dbReference>
<keyword evidence="6" id="KW-0560">Oxidoreductase</keyword>
<evidence type="ECO:0000256" key="2">
    <source>
        <dbReference type="ARBA" id="ARBA00022723"/>
    </source>
</evidence>
<evidence type="ECO:0000256" key="5">
    <source>
        <dbReference type="ARBA" id="ARBA00022964"/>
    </source>
</evidence>
<comment type="cofactor">
    <cofactor evidence="1">
        <name>Fe(2+)</name>
        <dbReference type="ChEBI" id="CHEBI:29033"/>
    </cofactor>
</comment>
<comment type="caution">
    <text evidence="10">The sequence shown here is derived from an EMBL/GenBank/DDBJ whole genome shotgun (WGS) entry which is preliminary data.</text>
</comment>
<protein>
    <submittedName>
        <fullName evidence="10">DNA-N1-methyladenine dioxygenase</fullName>
    </submittedName>
</protein>
<dbReference type="FunCoup" id="A0A395JPB2">
    <property type="interactions" value="21"/>
</dbReference>
<evidence type="ECO:0000256" key="6">
    <source>
        <dbReference type="ARBA" id="ARBA00023002"/>
    </source>
</evidence>
<keyword evidence="2" id="KW-0479">Metal-binding</keyword>
<dbReference type="PANTHER" id="PTHR31212:SF4">
    <property type="entry name" value="ALPHA-KETOGLUTARATE-DEPENDENT DIOXYGENASE ALKB HOMOLOG 3"/>
    <property type="match status" value="1"/>
</dbReference>
<keyword evidence="4" id="KW-0460">Magnesium</keyword>
<dbReference type="InterPro" id="IPR032854">
    <property type="entry name" value="ALKBH3"/>
</dbReference>
<dbReference type="GO" id="GO:0051213">
    <property type="term" value="F:dioxygenase activity"/>
    <property type="evidence" value="ECO:0007669"/>
    <property type="project" value="UniProtKB-KW"/>
</dbReference>
<evidence type="ECO:0000256" key="8">
    <source>
        <dbReference type="ARBA" id="ARBA00023204"/>
    </source>
</evidence>
<evidence type="ECO:0000259" key="9">
    <source>
        <dbReference type="PROSITE" id="PS51471"/>
    </source>
</evidence>
<gene>
    <name evidence="10" type="ORF">DFR28_101723</name>
</gene>
<dbReference type="SUPFAM" id="SSF51197">
    <property type="entry name" value="Clavaminate synthase-like"/>
    <property type="match status" value="1"/>
</dbReference>
<dbReference type="EMBL" id="QNRT01000001">
    <property type="protein sequence ID" value="RBP53337.1"/>
    <property type="molecule type" value="Genomic_DNA"/>
</dbReference>
<evidence type="ECO:0000313" key="11">
    <source>
        <dbReference type="Proteomes" id="UP000253083"/>
    </source>
</evidence>
<dbReference type="OrthoDB" id="190276at2"/>
<evidence type="ECO:0000256" key="1">
    <source>
        <dbReference type="ARBA" id="ARBA00001954"/>
    </source>
</evidence>
<keyword evidence="7" id="KW-0408">Iron</keyword>
<dbReference type="PANTHER" id="PTHR31212">
    <property type="entry name" value="ALPHA-KETOGLUTARATE-DEPENDENT DIOXYGENASE ALKB HOMOLOG 3"/>
    <property type="match status" value="1"/>
</dbReference>
<dbReference type="PROSITE" id="PS51471">
    <property type="entry name" value="FE2OG_OXY"/>
    <property type="match status" value="1"/>
</dbReference>
<dbReference type="GO" id="GO:0016705">
    <property type="term" value="F:oxidoreductase activity, acting on paired donors, with incorporation or reduction of molecular oxygen"/>
    <property type="evidence" value="ECO:0007669"/>
    <property type="project" value="UniProtKB-ARBA"/>
</dbReference>
<feature type="domain" description="Fe2OG dioxygenase" evidence="9">
    <location>
        <begin position="108"/>
        <end position="205"/>
    </location>
</feature>
<keyword evidence="11" id="KW-1185">Reference proteome</keyword>
<dbReference type="InterPro" id="IPR005123">
    <property type="entry name" value="Oxoglu/Fe-dep_dioxygenase_dom"/>
</dbReference>
<dbReference type="Gene3D" id="2.60.120.590">
    <property type="entry name" value="Alpha-ketoglutarate-dependent dioxygenase AlkB-like"/>
    <property type="match status" value="1"/>
</dbReference>
<dbReference type="RefSeq" id="WP_113952919.1">
    <property type="nucleotide sequence ID" value="NZ_QNRT01000001.1"/>
</dbReference>
<keyword evidence="5 10" id="KW-0223">Dioxygenase</keyword>
<dbReference type="FunFam" id="2.60.120.590:FF:000004">
    <property type="entry name" value="DNA oxidative demethylase ALKBH2"/>
    <property type="match status" value="1"/>
</dbReference>
<dbReference type="GO" id="GO:0016787">
    <property type="term" value="F:hydrolase activity"/>
    <property type="evidence" value="ECO:0007669"/>
    <property type="project" value="UniProtKB-ARBA"/>
</dbReference>
<proteinExistence type="predicted"/>
<reference evidence="10 11" key="1">
    <citation type="submission" date="2018-06" db="EMBL/GenBank/DDBJ databases">
        <title>Genomic Encyclopedia of Type Strains, Phase IV (KMG-IV): sequencing the most valuable type-strain genomes for metagenomic binning, comparative biology and taxonomic classification.</title>
        <authorList>
            <person name="Goeker M."/>
        </authorList>
    </citation>
    <scope>NUCLEOTIDE SEQUENCE [LARGE SCALE GENOMIC DNA]</scope>
    <source>
        <strain evidence="10 11">DSM 24032</strain>
    </source>
</reference>
<accession>A0A395JPB2</accession>
<dbReference type="AlphaFoldDB" id="A0A395JPB2"/>
<dbReference type="GO" id="GO:0140097">
    <property type="term" value="F:catalytic activity, acting on DNA"/>
    <property type="evidence" value="ECO:0007669"/>
    <property type="project" value="UniProtKB-ARBA"/>
</dbReference>
<evidence type="ECO:0000256" key="4">
    <source>
        <dbReference type="ARBA" id="ARBA00022842"/>
    </source>
</evidence>
<keyword evidence="8" id="KW-0234">DNA repair</keyword>
<sequence>MTNTPKQLGLLGKRTDVLQLPDADIEYRPGFLEHAAAMALFEQLLAETDWRQETVQVYGKSHLTPRLSCWMGDAGLDYQYSNMTMSPTPWSELLQTLKARLESATGDKFNSVLINLYRDGADSNGWHSDDEPELGESPVIASVSLGAVRDFKLRRKNKSGESYSLALEHGSLLMMRGSTQRYWQHQIPKRAHAGPRINLTFRFVY</sequence>